<dbReference type="AlphaFoldDB" id="A0A4Q7Z0H1"/>
<gene>
    <name evidence="10" type="ORF">BDD14_5334</name>
</gene>
<keyword evidence="7" id="KW-0786">Thiamine pyrophosphate</keyword>
<dbReference type="GO" id="GO:0046872">
    <property type="term" value="F:metal ion binding"/>
    <property type="evidence" value="ECO:0007669"/>
    <property type="project" value="UniProtKB-KW"/>
</dbReference>
<sequence>MTFLEFTKFDKPRNHGRPVPTIFFEPLCWLVRPAGNSEEIIVTRKTPTSSITLEESIGDVLLRRLREVGLAHVFGVASDFNLELLEQMESADGPKWVGCCNELNASYAADGYARTHGLSALITTYGVGELSALCGIAGAFAEHLPIIAITGAPRISEIARGGLVHHTVGDGNFQNMMECGRQFSVAQARISPQNAVVEIDHCLRACILQKQPVYLQLPSDLAHIKIETPQAPFLVTFSSDTEMLEDFVNTAGNRIRLYTLETHSRDLKPDEGDRWLND</sequence>
<comment type="cofactor">
    <cofactor evidence="1">
        <name>a metal cation</name>
        <dbReference type="ChEBI" id="CHEBI:25213"/>
    </cofactor>
</comment>
<dbReference type="Gene3D" id="3.40.50.970">
    <property type="match status" value="1"/>
</dbReference>
<name>A0A4Q7Z0H1_9BACT</name>
<keyword evidence="11" id="KW-1185">Reference proteome</keyword>
<dbReference type="GO" id="GO:0030976">
    <property type="term" value="F:thiamine pyrophosphate binding"/>
    <property type="evidence" value="ECO:0007669"/>
    <property type="project" value="InterPro"/>
</dbReference>
<organism evidence="10 11">
    <name type="scientific">Edaphobacter modestus</name>
    <dbReference type="NCBI Taxonomy" id="388466"/>
    <lineage>
        <taxon>Bacteria</taxon>
        <taxon>Pseudomonadati</taxon>
        <taxon>Acidobacteriota</taxon>
        <taxon>Terriglobia</taxon>
        <taxon>Terriglobales</taxon>
        <taxon>Acidobacteriaceae</taxon>
        <taxon>Edaphobacter</taxon>
    </lineage>
</organism>
<evidence type="ECO:0000256" key="3">
    <source>
        <dbReference type="ARBA" id="ARBA00007812"/>
    </source>
</evidence>
<keyword evidence="6" id="KW-0460">Magnesium</keyword>
<dbReference type="InterPro" id="IPR047213">
    <property type="entry name" value="TPP_PYR_PDC_IPDC-like"/>
</dbReference>
<evidence type="ECO:0000256" key="8">
    <source>
        <dbReference type="ARBA" id="ARBA00023239"/>
    </source>
</evidence>
<keyword evidence="8" id="KW-0456">Lyase</keyword>
<keyword evidence="5" id="KW-0210">Decarboxylase</keyword>
<dbReference type="SUPFAM" id="SSF52518">
    <property type="entry name" value="Thiamin diphosphate-binding fold (THDP-binding)"/>
    <property type="match status" value="1"/>
</dbReference>
<evidence type="ECO:0000256" key="1">
    <source>
        <dbReference type="ARBA" id="ARBA00001920"/>
    </source>
</evidence>
<dbReference type="GO" id="GO:0004737">
    <property type="term" value="F:pyruvate decarboxylase activity"/>
    <property type="evidence" value="ECO:0007669"/>
    <property type="project" value="TreeGrafter"/>
</dbReference>
<dbReference type="Pfam" id="PF02776">
    <property type="entry name" value="TPP_enzyme_N"/>
    <property type="match status" value="1"/>
</dbReference>
<accession>A0A4Q7Z0H1</accession>
<dbReference type="CDD" id="cd07038">
    <property type="entry name" value="TPP_PYR_PDC_IPDC_like"/>
    <property type="match status" value="1"/>
</dbReference>
<dbReference type="InterPro" id="IPR012110">
    <property type="entry name" value="PDC/IPDC-like"/>
</dbReference>
<dbReference type="EMBL" id="SHKW01000001">
    <property type="protein sequence ID" value="RZU43650.1"/>
    <property type="molecule type" value="Genomic_DNA"/>
</dbReference>
<evidence type="ECO:0000313" key="11">
    <source>
        <dbReference type="Proteomes" id="UP000292958"/>
    </source>
</evidence>
<dbReference type="InterPro" id="IPR012001">
    <property type="entry name" value="Thiamin_PyroP_enz_TPP-bd_dom"/>
</dbReference>
<evidence type="ECO:0000256" key="4">
    <source>
        <dbReference type="ARBA" id="ARBA00022723"/>
    </source>
</evidence>
<comment type="caution">
    <text evidence="10">The sequence shown here is derived from an EMBL/GenBank/DDBJ whole genome shotgun (WGS) entry which is preliminary data.</text>
</comment>
<dbReference type="PANTHER" id="PTHR43452">
    <property type="entry name" value="PYRUVATE DECARBOXYLASE"/>
    <property type="match status" value="1"/>
</dbReference>
<dbReference type="PANTHER" id="PTHR43452:SF30">
    <property type="entry name" value="PYRUVATE DECARBOXYLASE ISOZYME 1-RELATED"/>
    <property type="match status" value="1"/>
</dbReference>
<evidence type="ECO:0000313" key="10">
    <source>
        <dbReference type="EMBL" id="RZU43650.1"/>
    </source>
</evidence>
<evidence type="ECO:0000256" key="2">
    <source>
        <dbReference type="ARBA" id="ARBA00001964"/>
    </source>
</evidence>
<dbReference type="GO" id="GO:0005829">
    <property type="term" value="C:cytosol"/>
    <property type="evidence" value="ECO:0007669"/>
    <property type="project" value="TreeGrafter"/>
</dbReference>
<dbReference type="InterPro" id="IPR029061">
    <property type="entry name" value="THDP-binding"/>
</dbReference>
<comment type="similarity">
    <text evidence="3">Belongs to the TPP enzyme family.</text>
</comment>
<dbReference type="FunFam" id="3.40.50.970:FF:000019">
    <property type="entry name" value="Pyruvate decarboxylase isozyme"/>
    <property type="match status" value="1"/>
</dbReference>
<dbReference type="Proteomes" id="UP000292958">
    <property type="component" value="Unassembled WGS sequence"/>
</dbReference>
<evidence type="ECO:0000259" key="9">
    <source>
        <dbReference type="Pfam" id="PF02776"/>
    </source>
</evidence>
<evidence type="ECO:0000256" key="7">
    <source>
        <dbReference type="ARBA" id="ARBA00023052"/>
    </source>
</evidence>
<protein>
    <submittedName>
        <fullName evidence="10">Thiamine pyrophosphate-dependent enzyme</fullName>
    </submittedName>
</protein>
<dbReference type="OrthoDB" id="4494979at2"/>
<comment type="cofactor">
    <cofactor evidence="2">
        <name>thiamine diphosphate</name>
        <dbReference type="ChEBI" id="CHEBI:58937"/>
    </cofactor>
</comment>
<evidence type="ECO:0000256" key="5">
    <source>
        <dbReference type="ARBA" id="ARBA00022793"/>
    </source>
</evidence>
<keyword evidence="4" id="KW-0479">Metal-binding</keyword>
<dbReference type="GO" id="GO:0000949">
    <property type="term" value="P:aromatic amino acid family catabolic process to alcohol via Ehrlich pathway"/>
    <property type="evidence" value="ECO:0007669"/>
    <property type="project" value="TreeGrafter"/>
</dbReference>
<evidence type="ECO:0000256" key="6">
    <source>
        <dbReference type="ARBA" id="ARBA00022842"/>
    </source>
</evidence>
<feature type="domain" description="Thiamine pyrophosphate enzyme N-terminal TPP-binding" evidence="9">
    <location>
        <begin position="57"/>
        <end position="163"/>
    </location>
</feature>
<proteinExistence type="inferred from homology"/>
<reference evidence="10 11" key="1">
    <citation type="submission" date="2019-02" db="EMBL/GenBank/DDBJ databases">
        <title>Genomic Encyclopedia of Archaeal and Bacterial Type Strains, Phase II (KMG-II): from individual species to whole genera.</title>
        <authorList>
            <person name="Goeker M."/>
        </authorList>
    </citation>
    <scope>NUCLEOTIDE SEQUENCE [LARGE SCALE GENOMIC DNA]</scope>
    <source>
        <strain evidence="10 11">DSM 18101</strain>
    </source>
</reference>